<protein>
    <recommendedName>
        <fullName evidence="4">NfeD-like C-terminal domain-containing protein</fullName>
    </recommendedName>
</protein>
<sequence>MDIYLLCLLVGGGLLVLSLLGGHHGDLGLGGHGLDHGVDTDHPDTADLASWLSLRSLVSFAAFFGLAGVVGGAAGLSGPGRLVVALVTGLAVGGFTAFAFRLARSRGEVSAAAGRLAGRTGKVLVPPAPDRPGKVALTVAGQIEHLLARSDDALHAGDAVIVIGVEAGVLDVKAWNGREL</sequence>
<feature type="transmembrane region" description="Helical" evidence="1">
    <location>
        <begin position="82"/>
        <end position="100"/>
    </location>
</feature>
<evidence type="ECO:0000313" key="3">
    <source>
        <dbReference type="Proteomes" id="UP001404956"/>
    </source>
</evidence>
<reference evidence="2 3" key="1">
    <citation type="submission" date="2024-02" db="EMBL/GenBank/DDBJ databases">
        <title>Deinococcus aluminii NBRC 112889.</title>
        <authorList>
            <person name="Ichikawa N."/>
            <person name="Katano-Makiyama Y."/>
            <person name="Hidaka K."/>
        </authorList>
    </citation>
    <scope>NUCLEOTIDE SEQUENCE [LARGE SCALE GENOMIC DNA]</scope>
    <source>
        <strain evidence="2 3">NBRC 112889</strain>
    </source>
</reference>
<keyword evidence="1" id="KW-1133">Transmembrane helix</keyword>
<dbReference type="Gene3D" id="2.40.50.140">
    <property type="entry name" value="Nucleic acid-binding proteins"/>
    <property type="match status" value="1"/>
</dbReference>
<name>A0ABP9XFG7_9DEIO</name>
<dbReference type="Proteomes" id="UP001404956">
    <property type="component" value="Unassembled WGS sequence"/>
</dbReference>
<feature type="transmembrane region" description="Helical" evidence="1">
    <location>
        <begin position="49"/>
        <end position="70"/>
    </location>
</feature>
<evidence type="ECO:0000256" key="1">
    <source>
        <dbReference type="SAM" id="Phobius"/>
    </source>
</evidence>
<dbReference type="RefSeq" id="WP_345453484.1">
    <property type="nucleotide sequence ID" value="NZ_BAABRV010000003.1"/>
</dbReference>
<dbReference type="InterPro" id="IPR012340">
    <property type="entry name" value="NA-bd_OB-fold"/>
</dbReference>
<organism evidence="2 3">
    <name type="scientific">Deinococcus aluminii</name>
    <dbReference type="NCBI Taxonomy" id="1656885"/>
    <lineage>
        <taxon>Bacteria</taxon>
        <taxon>Thermotogati</taxon>
        <taxon>Deinococcota</taxon>
        <taxon>Deinococci</taxon>
        <taxon>Deinococcales</taxon>
        <taxon>Deinococcaceae</taxon>
        <taxon>Deinococcus</taxon>
    </lineage>
</organism>
<evidence type="ECO:0008006" key="4">
    <source>
        <dbReference type="Google" id="ProtNLM"/>
    </source>
</evidence>
<accession>A0ABP9XFG7</accession>
<keyword evidence="3" id="KW-1185">Reference proteome</keyword>
<proteinExistence type="predicted"/>
<dbReference type="EMBL" id="BAABRV010000003">
    <property type="protein sequence ID" value="GAA5533378.1"/>
    <property type="molecule type" value="Genomic_DNA"/>
</dbReference>
<keyword evidence="1" id="KW-0472">Membrane</keyword>
<comment type="caution">
    <text evidence="2">The sequence shown here is derived from an EMBL/GenBank/DDBJ whole genome shotgun (WGS) entry which is preliminary data.</text>
</comment>
<evidence type="ECO:0000313" key="2">
    <source>
        <dbReference type="EMBL" id="GAA5533378.1"/>
    </source>
</evidence>
<gene>
    <name evidence="2" type="ORF">Dalu01_01778</name>
</gene>
<keyword evidence="1" id="KW-0812">Transmembrane</keyword>